<organism evidence="1 2">
    <name type="scientific">Gluconacetobacter johannae</name>
    <dbReference type="NCBI Taxonomy" id="112140"/>
    <lineage>
        <taxon>Bacteria</taxon>
        <taxon>Pseudomonadati</taxon>
        <taxon>Pseudomonadota</taxon>
        <taxon>Alphaproteobacteria</taxon>
        <taxon>Acetobacterales</taxon>
        <taxon>Acetobacteraceae</taxon>
        <taxon>Gluconacetobacter</taxon>
    </lineage>
</organism>
<dbReference type="SUPFAM" id="SSF53335">
    <property type="entry name" value="S-adenosyl-L-methionine-dependent methyltransferases"/>
    <property type="match status" value="1"/>
</dbReference>
<dbReference type="PANTHER" id="PTHR43861">
    <property type="entry name" value="TRANS-ACONITATE 2-METHYLTRANSFERASE-RELATED"/>
    <property type="match status" value="1"/>
</dbReference>
<dbReference type="Proteomes" id="UP000561066">
    <property type="component" value="Unassembled WGS sequence"/>
</dbReference>
<accession>A0A7W4J774</accession>
<dbReference type="GO" id="GO:0032259">
    <property type="term" value="P:methylation"/>
    <property type="evidence" value="ECO:0007669"/>
    <property type="project" value="UniProtKB-KW"/>
</dbReference>
<dbReference type="GO" id="GO:0008168">
    <property type="term" value="F:methyltransferase activity"/>
    <property type="evidence" value="ECO:0007669"/>
    <property type="project" value="UniProtKB-KW"/>
</dbReference>
<keyword evidence="2" id="KW-1185">Reference proteome</keyword>
<dbReference type="CDD" id="cd02440">
    <property type="entry name" value="AdoMet_MTases"/>
    <property type="match status" value="1"/>
</dbReference>
<reference evidence="1 2" key="1">
    <citation type="submission" date="2020-04" db="EMBL/GenBank/DDBJ databases">
        <title>Description of novel Gluconacetobacter.</title>
        <authorList>
            <person name="Sombolestani A."/>
        </authorList>
    </citation>
    <scope>NUCLEOTIDE SEQUENCE [LARGE SCALE GENOMIC DNA]</scope>
    <source>
        <strain evidence="1 2">LMG 21312</strain>
    </source>
</reference>
<evidence type="ECO:0000313" key="2">
    <source>
        <dbReference type="Proteomes" id="UP000561066"/>
    </source>
</evidence>
<dbReference type="AlphaFoldDB" id="A0A7W4J774"/>
<dbReference type="RefSeq" id="WP_182943093.1">
    <property type="nucleotide sequence ID" value="NZ_JABEQH010000009.1"/>
</dbReference>
<proteinExistence type="predicted"/>
<sequence length="230" mass="25859">MASMEENHWWYVGRRKIISSFLKKIGEKKKLKIIELGSGTGGNLTMLSAYGDVVGMEPNSFGRQFAISRGFDVCDGMLPDLPFRPGEADLVVMFDVLEHLDDDAGCLRAVANLLKPDGRLFLTVPAYSWMWSNHDVKNHHKRRYNKAQLLALARRLGFRVERCSYFNTLLFPLAAAVRIIKNMTGDTSDDSTMPAPTTNKILLKIFSFEKKILPHGNLPFGLSIAVILNK</sequence>
<evidence type="ECO:0000313" key="1">
    <source>
        <dbReference type="EMBL" id="MBB2175879.1"/>
    </source>
</evidence>
<comment type="caution">
    <text evidence="1">The sequence shown here is derived from an EMBL/GenBank/DDBJ whole genome shotgun (WGS) entry which is preliminary data.</text>
</comment>
<dbReference type="Gene3D" id="3.40.50.150">
    <property type="entry name" value="Vaccinia Virus protein VP39"/>
    <property type="match status" value="1"/>
</dbReference>
<protein>
    <submittedName>
        <fullName evidence="1">Class I SAM-dependent methyltransferase</fullName>
    </submittedName>
</protein>
<keyword evidence="1" id="KW-0808">Transferase</keyword>
<dbReference type="InterPro" id="IPR029063">
    <property type="entry name" value="SAM-dependent_MTases_sf"/>
</dbReference>
<name>A0A7W4J774_9PROT</name>
<keyword evidence="1" id="KW-0489">Methyltransferase</keyword>
<dbReference type="Pfam" id="PF13489">
    <property type="entry name" value="Methyltransf_23"/>
    <property type="match status" value="1"/>
</dbReference>
<dbReference type="EMBL" id="JABEQH010000009">
    <property type="protein sequence ID" value="MBB2175879.1"/>
    <property type="molecule type" value="Genomic_DNA"/>
</dbReference>
<gene>
    <name evidence="1" type="ORF">HLH21_08010</name>
</gene>